<evidence type="ECO:0000256" key="4">
    <source>
        <dbReference type="ARBA" id="ARBA00013858"/>
    </source>
</evidence>
<dbReference type="UniPathway" id="UPA00344"/>
<evidence type="ECO:0000313" key="12">
    <source>
        <dbReference type="EMBL" id="QIB67091.1"/>
    </source>
</evidence>
<protein>
    <recommendedName>
        <fullName evidence="4">Molybdopterin synthase catalytic subunit</fullName>
        <ecNumber evidence="3">2.8.1.12</ecNumber>
    </recommendedName>
    <alternativeName>
        <fullName evidence="9">MPT synthase subunit 2</fullName>
    </alternativeName>
    <alternativeName>
        <fullName evidence="7">Molybdenum cofactor biosynthesis protein E</fullName>
    </alternativeName>
    <alternativeName>
        <fullName evidence="8">Molybdopterin-converting factor large subunit</fullName>
    </alternativeName>
    <alternativeName>
        <fullName evidence="10">Molybdopterin-converting factor subunit 2</fullName>
    </alternativeName>
</protein>
<comment type="pathway">
    <text evidence="1">Cofactor biosynthesis; molybdopterin biosynthesis.</text>
</comment>
<dbReference type="CDD" id="cd00756">
    <property type="entry name" value="MoaE"/>
    <property type="match status" value="1"/>
</dbReference>
<comment type="subunit">
    <text evidence="6">Heterotetramer of 2 MoaD subunits and 2 MoaE subunits. Also stable as homodimer. The enzyme changes between these two forms during catalysis.</text>
</comment>
<dbReference type="SUPFAM" id="SSF54690">
    <property type="entry name" value="Molybdopterin synthase subunit MoaE"/>
    <property type="match status" value="1"/>
</dbReference>
<dbReference type="EC" id="2.8.1.12" evidence="3"/>
<keyword evidence="5" id="KW-0501">Molybdenum cofactor biosynthesis</keyword>
<evidence type="ECO:0000256" key="8">
    <source>
        <dbReference type="ARBA" id="ARBA00030407"/>
    </source>
</evidence>
<dbReference type="Proteomes" id="UP000477680">
    <property type="component" value="Chromosome"/>
</dbReference>
<organism evidence="12 13">
    <name type="scientific">Kineobactrum salinum</name>
    <dbReference type="NCBI Taxonomy" id="2708301"/>
    <lineage>
        <taxon>Bacteria</taxon>
        <taxon>Pseudomonadati</taxon>
        <taxon>Pseudomonadota</taxon>
        <taxon>Gammaproteobacteria</taxon>
        <taxon>Cellvibrionales</taxon>
        <taxon>Halieaceae</taxon>
        <taxon>Kineobactrum</taxon>
    </lineage>
</organism>
<proteinExistence type="inferred from homology"/>
<dbReference type="Gene3D" id="3.90.1170.40">
    <property type="entry name" value="Molybdopterin biosynthesis MoaE subunit"/>
    <property type="match status" value="1"/>
</dbReference>
<dbReference type="Pfam" id="PF02391">
    <property type="entry name" value="MoaE"/>
    <property type="match status" value="1"/>
</dbReference>
<comment type="similarity">
    <text evidence="2">Belongs to the MoaE family.</text>
</comment>
<dbReference type="InterPro" id="IPR036563">
    <property type="entry name" value="MoaE_sf"/>
</dbReference>
<evidence type="ECO:0000256" key="5">
    <source>
        <dbReference type="ARBA" id="ARBA00023150"/>
    </source>
</evidence>
<comment type="catalytic activity">
    <reaction evidence="11">
        <text>2 [molybdopterin-synthase sulfur-carrier protein]-C-terminal-Gly-aminoethanethioate + cyclic pyranopterin phosphate + H2O = molybdopterin + 2 [molybdopterin-synthase sulfur-carrier protein]-C-terminal Gly-Gly + 2 H(+)</text>
        <dbReference type="Rhea" id="RHEA:26333"/>
        <dbReference type="Rhea" id="RHEA-COMP:12202"/>
        <dbReference type="Rhea" id="RHEA-COMP:19907"/>
        <dbReference type="ChEBI" id="CHEBI:15377"/>
        <dbReference type="ChEBI" id="CHEBI:15378"/>
        <dbReference type="ChEBI" id="CHEBI:58698"/>
        <dbReference type="ChEBI" id="CHEBI:59648"/>
        <dbReference type="ChEBI" id="CHEBI:90778"/>
        <dbReference type="ChEBI" id="CHEBI:232372"/>
        <dbReference type="EC" id="2.8.1.12"/>
    </reaction>
</comment>
<dbReference type="InterPro" id="IPR003448">
    <property type="entry name" value="Mopterin_biosynth_MoaE"/>
</dbReference>
<gene>
    <name evidence="12" type="ORF">G3T16_18520</name>
</gene>
<dbReference type="PANTHER" id="PTHR23404">
    <property type="entry name" value="MOLYBDOPTERIN SYNTHASE RELATED"/>
    <property type="match status" value="1"/>
</dbReference>
<dbReference type="GO" id="GO:0030366">
    <property type="term" value="F:molybdopterin synthase activity"/>
    <property type="evidence" value="ECO:0007669"/>
    <property type="project" value="UniProtKB-EC"/>
</dbReference>
<evidence type="ECO:0000256" key="9">
    <source>
        <dbReference type="ARBA" id="ARBA00030781"/>
    </source>
</evidence>
<name>A0A6C0U4R3_9GAMM</name>
<dbReference type="RefSeq" id="WP_163496519.1">
    <property type="nucleotide sequence ID" value="NZ_CP048711.1"/>
</dbReference>
<evidence type="ECO:0000256" key="3">
    <source>
        <dbReference type="ARBA" id="ARBA00011950"/>
    </source>
</evidence>
<evidence type="ECO:0000256" key="7">
    <source>
        <dbReference type="ARBA" id="ARBA00029745"/>
    </source>
</evidence>
<evidence type="ECO:0000256" key="6">
    <source>
        <dbReference type="ARBA" id="ARBA00026066"/>
    </source>
</evidence>
<sequence>MTGARLQAAVQAEPFVAEALQAALLEPAAGAVVTFTGYVRAASDGAAVTALELEHYPGMTERSLLSILQQASSRWPLLAATVVHRVGWLPLGEPIVWVGSCASHRGDAFAACEFVMDYLKTDAPFWKKEHGPDGARWVESRATDAQRARRW</sequence>
<dbReference type="KEGG" id="kim:G3T16_18520"/>
<evidence type="ECO:0000313" key="13">
    <source>
        <dbReference type="Proteomes" id="UP000477680"/>
    </source>
</evidence>
<reference evidence="12 13" key="1">
    <citation type="submission" date="2020-02" db="EMBL/GenBank/DDBJ databases">
        <title>Genome sequencing for Kineobactrum sp. M2.</title>
        <authorList>
            <person name="Park S.-J."/>
        </authorList>
    </citation>
    <scope>NUCLEOTIDE SEQUENCE [LARGE SCALE GENOMIC DNA]</scope>
    <source>
        <strain evidence="12 13">M2</strain>
    </source>
</reference>
<dbReference type="GO" id="GO:0006777">
    <property type="term" value="P:Mo-molybdopterin cofactor biosynthetic process"/>
    <property type="evidence" value="ECO:0007669"/>
    <property type="project" value="UniProtKB-KW"/>
</dbReference>
<evidence type="ECO:0000256" key="10">
    <source>
        <dbReference type="ARBA" id="ARBA00032474"/>
    </source>
</evidence>
<keyword evidence="13" id="KW-1185">Reference proteome</keyword>
<evidence type="ECO:0000256" key="11">
    <source>
        <dbReference type="ARBA" id="ARBA00049878"/>
    </source>
</evidence>
<dbReference type="EMBL" id="CP048711">
    <property type="protein sequence ID" value="QIB67091.1"/>
    <property type="molecule type" value="Genomic_DNA"/>
</dbReference>
<dbReference type="AlphaFoldDB" id="A0A6C0U4R3"/>
<accession>A0A6C0U4R3</accession>
<evidence type="ECO:0000256" key="1">
    <source>
        <dbReference type="ARBA" id="ARBA00005046"/>
    </source>
</evidence>
<evidence type="ECO:0000256" key="2">
    <source>
        <dbReference type="ARBA" id="ARBA00005426"/>
    </source>
</evidence>